<protein>
    <recommendedName>
        <fullName evidence="3">Aminoglycoside phosphotransferase domain-containing protein</fullName>
    </recommendedName>
</protein>
<accession>A0A2T3HNG9</accession>
<organism evidence="1 2">
    <name type="scientific">Pedobacter yulinensis</name>
    <dbReference type="NCBI Taxonomy" id="2126353"/>
    <lineage>
        <taxon>Bacteria</taxon>
        <taxon>Pseudomonadati</taxon>
        <taxon>Bacteroidota</taxon>
        <taxon>Sphingobacteriia</taxon>
        <taxon>Sphingobacteriales</taxon>
        <taxon>Sphingobacteriaceae</taxon>
        <taxon>Pedobacter</taxon>
    </lineage>
</organism>
<dbReference type="RefSeq" id="WP_107213856.1">
    <property type="nucleotide sequence ID" value="NZ_KZ686268.1"/>
</dbReference>
<dbReference type="OrthoDB" id="144109at2"/>
<dbReference type="InterPro" id="IPR011009">
    <property type="entry name" value="Kinase-like_dom_sf"/>
</dbReference>
<evidence type="ECO:0008006" key="3">
    <source>
        <dbReference type="Google" id="ProtNLM"/>
    </source>
</evidence>
<dbReference type="SUPFAM" id="SSF56112">
    <property type="entry name" value="Protein kinase-like (PK-like)"/>
    <property type="match status" value="1"/>
</dbReference>
<dbReference type="Proteomes" id="UP000240912">
    <property type="component" value="Unassembled WGS sequence"/>
</dbReference>
<evidence type="ECO:0000313" key="1">
    <source>
        <dbReference type="EMBL" id="PST83931.1"/>
    </source>
</evidence>
<name>A0A2T3HNG9_9SPHI</name>
<sequence>MRRTSTDSAPVSISGTHAGAVAQLVAHAFGPGWRISGWTKLNHKTEVRVLRLGLAGPPGAETKSVILKCAARYPVSGRYPSDFLEEQLNYQYLSRLRPGFERFPASLAQHQGLLLMEDLGPDTYGFNSLEEIVDALVGTLHNLHDSSYGTEQLYLELRAAAGLGDDERRYSAMGCARMFQKGCDQLSEFFTLLGLRQEQLLNRSLAEAGRLILSPGPFWSFVHDDLADRRQSVVLNGTIKLLDFEHGKFFHRLIDLAKLLMGKIERDNDKKAMIYHHPNVPTGIGEVYYTRWAQSAAAPGRSEFTHHFAAANIFQTMLIIGRLSELQGAEVLYSTAGNLKMILPRLVHHLEQGAPGHFQELKALLVMFCSRIMI</sequence>
<evidence type="ECO:0000313" key="2">
    <source>
        <dbReference type="Proteomes" id="UP000240912"/>
    </source>
</evidence>
<keyword evidence="2" id="KW-1185">Reference proteome</keyword>
<proteinExistence type="predicted"/>
<dbReference type="EMBL" id="PYLS01000004">
    <property type="protein sequence ID" value="PST83931.1"/>
    <property type="molecule type" value="Genomic_DNA"/>
</dbReference>
<reference evidence="1 2" key="1">
    <citation type="submission" date="2018-03" db="EMBL/GenBank/DDBJ databases">
        <authorList>
            <person name="Keele B.F."/>
        </authorList>
    </citation>
    <scope>NUCLEOTIDE SEQUENCE [LARGE SCALE GENOMIC DNA]</scope>
    <source>
        <strain evidence="1 2">YL28-9</strain>
    </source>
</reference>
<comment type="caution">
    <text evidence="1">The sequence shown here is derived from an EMBL/GenBank/DDBJ whole genome shotgun (WGS) entry which is preliminary data.</text>
</comment>
<gene>
    <name evidence="1" type="ORF">C7T94_04090</name>
</gene>
<dbReference type="AlphaFoldDB" id="A0A2T3HNG9"/>